<feature type="transmembrane region" description="Helical" evidence="7">
    <location>
        <begin position="21"/>
        <end position="42"/>
    </location>
</feature>
<feature type="domain" description="ABC3 transporter permease C-terminal" evidence="8">
    <location>
        <begin position="428"/>
        <end position="560"/>
    </location>
</feature>
<comment type="subcellular location">
    <subcellularLocation>
        <location evidence="1">Cell membrane</location>
        <topology evidence="1">Multi-pass membrane protein</topology>
    </subcellularLocation>
</comment>
<feature type="transmembrane region" description="Helical" evidence="7">
    <location>
        <begin position="535"/>
        <end position="556"/>
    </location>
</feature>
<keyword evidence="6 7" id="KW-0472">Membrane</keyword>
<evidence type="ECO:0000259" key="8">
    <source>
        <dbReference type="Pfam" id="PF02687"/>
    </source>
</evidence>
<comment type="similarity">
    <text evidence="2">Belongs to the ABC-4 integral membrane protein family. LolC/E subfamily.</text>
</comment>
<evidence type="ECO:0000313" key="9">
    <source>
        <dbReference type="EMBL" id="QOV89502.1"/>
    </source>
</evidence>
<gene>
    <name evidence="9" type="ORF">IPV69_25465</name>
</gene>
<dbReference type="Pfam" id="PF02687">
    <property type="entry name" value="FtsX"/>
    <property type="match status" value="1"/>
</dbReference>
<feature type="transmembrane region" description="Helical" evidence="7">
    <location>
        <begin position="423"/>
        <end position="448"/>
    </location>
</feature>
<dbReference type="InterPro" id="IPR051447">
    <property type="entry name" value="Lipoprotein-release_system"/>
</dbReference>
<keyword evidence="4 7" id="KW-0812">Transmembrane</keyword>
<evidence type="ECO:0000256" key="7">
    <source>
        <dbReference type="SAM" id="Phobius"/>
    </source>
</evidence>
<dbReference type="RefSeq" id="WP_206292546.1">
    <property type="nucleotide sequence ID" value="NZ_CP063458.1"/>
</dbReference>
<keyword evidence="3" id="KW-1003">Cell membrane</keyword>
<evidence type="ECO:0000256" key="6">
    <source>
        <dbReference type="ARBA" id="ARBA00023136"/>
    </source>
</evidence>
<accession>A0A7M2WWC3</accession>
<dbReference type="PANTHER" id="PTHR30489:SF0">
    <property type="entry name" value="LIPOPROTEIN-RELEASING SYSTEM TRANSMEMBRANE PROTEIN LOLE"/>
    <property type="match status" value="1"/>
</dbReference>
<evidence type="ECO:0000256" key="4">
    <source>
        <dbReference type="ARBA" id="ARBA00022692"/>
    </source>
</evidence>
<dbReference type="KEGG" id="hbs:IPV69_25465"/>
<reference evidence="9 10" key="1">
    <citation type="submission" date="2020-10" db="EMBL/GenBank/DDBJ databases">
        <title>Wide distribution of Phycisphaera-like planctomycetes from WD2101 soil group in peatlands and genome analysis of the first cultivated representative.</title>
        <authorList>
            <person name="Dedysh S.N."/>
            <person name="Beletsky A.V."/>
            <person name="Ivanova A."/>
            <person name="Kulichevskaya I.S."/>
            <person name="Suzina N.E."/>
            <person name="Philippov D.A."/>
            <person name="Rakitin A.L."/>
            <person name="Mardanov A.V."/>
            <person name="Ravin N.V."/>
        </authorList>
    </citation>
    <scope>NUCLEOTIDE SEQUENCE [LARGE SCALE GENOMIC DNA]</scope>
    <source>
        <strain evidence="9 10">M1803</strain>
    </source>
</reference>
<evidence type="ECO:0000256" key="3">
    <source>
        <dbReference type="ARBA" id="ARBA00022475"/>
    </source>
</evidence>
<dbReference type="PANTHER" id="PTHR30489">
    <property type="entry name" value="LIPOPROTEIN-RELEASING SYSTEM TRANSMEMBRANE PROTEIN LOLE"/>
    <property type="match status" value="1"/>
</dbReference>
<dbReference type="GO" id="GO:0098797">
    <property type="term" value="C:plasma membrane protein complex"/>
    <property type="evidence" value="ECO:0007669"/>
    <property type="project" value="TreeGrafter"/>
</dbReference>
<evidence type="ECO:0000313" key="10">
    <source>
        <dbReference type="Proteomes" id="UP000593765"/>
    </source>
</evidence>
<proteinExistence type="inferred from homology"/>
<dbReference type="Proteomes" id="UP000593765">
    <property type="component" value="Chromosome"/>
</dbReference>
<organism evidence="9 10">
    <name type="scientific">Humisphaera borealis</name>
    <dbReference type="NCBI Taxonomy" id="2807512"/>
    <lineage>
        <taxon>Bacteria</taxon>
        <taxon>Pseudomonadati</taxon>
        <taxon>Planctomycetota</taxon>
        <taxon>Phycisphaerae</taxon>
        <taxon>Tepidisphaerales</taxon>
        <taxon>Tepidisphaeraceae</taxon>
        <taxon>Humisphaera</taxon>
    </lineage>
</organism>
<evidence type="ECO:0000256" key="1">
    <source>
        <dbReference type="ARBA" id="ARBA00004651"/>
    </source>
</evidence>
<feature type="transmembrane region" description="Helical" evidence="7">
    <location>
        <begin position="469"/>
        <end position="495"/>
    </location>
</feature>
<sequence>MYKLHLILKYLRRRRIAWVSLVAVTLCTAMVIVVISVMGGWLRMFETSARGMTGDVIVKADGLGGFPYYPEMVEKIEKLPFAQAAVPQITTYGLVNIGFADQGKKTVGVQVFGIQIDRIGLVNSFPQSLYQQHSSYTAHGQTPPAKKTFDLRTDYSAQSGRLPEGLSDPLQKLLDTFPFGESLSRRYFESVPHPLGDGKDVNLRRIFYTPRMWSLAVGGRMTTAEQDALNALSSAKAWRETVRELARESNYPGLIGGARLLEVRKNREGELVGRDAWKYRELWAKLTVFGVGAKGDVGVDRAERTYWIIDDSRTGMWQYDNNAVYVPFEQLQADLGMNSVEVEDRRSGEKYQTPARASEINVRLKPGTDVVAARAEIAKVVAAVVDSHMNDPYAKNYNVYIPKVETWREASRTYLDQIEREKVLVTLLFGVISLVAVFLIFCIFYMIVAEKTKDIGIIKSVGATNGGVAGIFLGYGLAIGIVGAGLGLLLSYLIVHNINEIHDWLGSTFRLVVYNPEVYAFDTIPNTMDPATVGVILSIAVLSAVCGSLIPAIVAARMQPVEALRWE</sequence>
<dbReference type="InterPro" id="IPR003838">
    <property type="entry name" value="ABC3_permease_C"/>
</dbReference>
<keyword evidence="5 7" id="KW-1133">Transmembrane helix</keyword>
<keyword evidence="10" id="KW-1185">Reference proteome</keyword>
<dbReference type="EMBL" id="CP063458">
    <property type="protein sequence ID" value="QOV89502.1"/>
    <property type="molecule type" value="Genomic_DNA"/>
</dbReference>
<evidence type="ECO:0000256" key="2">
    <source>
        <dbReference type="ARBA" id="ARBA00005236"/>
    </source>
</evidence>
<dbReference type="GO" id="GO:0044874">
    <property type="term" value="P:lipoprotein localization to outer membrane"/>
    <property type="evidence" value="ECO:0007669"/>
    <property type="project" value="TreeGrafter"/>
</dbReference>
<name>A0A7M2WWC3_9BACT</name>
<dbReference type="AlphaFoldDB" id="A0A7M2WWC3"/>
<protein>
    <submittedName>
        <fullName evidence="9">ABC transporter permease</fullName>
    </submittedName>
</protein>
<evidence type="ECO:0000256" key="5">
    <source>
        <dbReference type="ARBA" id="ARBA00022989"/>
    </source>
</evidence>